<dbReference type="RefSeq" id="WP_289380091.1">
    <property type="nucleotide sequence ID" value="NZ_JAUBOF010000062.1"/>
</dbReference>
<evidence type="ECO:0000313" key="2">
    <source>
        <dbReference type="Proteomes" id="UP001233164"/>
    </source>
</evidence>
<organism evidence="1 2">
    <name type="scientific">Rhodococcus indonesiensis</name>
    <dbReference type="NCBI Taxonomy" id="3055869"/>
    <lineage>
        <taxon>Bacteria</taxon>
        <taxon>Bacillati</taxon>
        <taxon>Actinomycetota</taxon>
        <taxon>Actinomycetes</taxon>
        <taxon>Mycobacteriales</taxon>
        <taxon>Nocardiaceae</taxon>
        <taxon>Rhodococcus</taxon>
    </lineage>
</organism>
<evidence type="ECO:0008006" key="3">
    <source>
        <dbReference type="Google" id="ProtNLM"/>
    </source>
</evidence>
<protein>
    <recommendedName>
        <fullName evidence="3">Replication restart DNA helicase PriA</fullName>
    </recommendedName>
</protein>
<dbReference type="EMBL" id="JAUBOF010000062">
    <property type="protein sequence ID" value="MDM7489903.1"/>
    <property type="molecule type" value="Genomic_DNA"/>
</dbReference>
<gene>
    <name evidence="1" type="ORF">QT969_16610</name>
</gene>
<sequence>MPPAPTPDDEHSDPAPIRRWLRRLMPNRCDNCRARIRPPSGADCPPCRQLRHVADNARVILTKGGRPPLEQRVYGETRAYREYRDKGQQALAELHARRDAVARRSLRGRAGRFVDDIRPAPRRRTG</sequence>
<name>A0ABT7RQH2_9NOCA</name>
<reference evidence="1 2" key="1">
    <citation type="submission" date="2023-06" db="EMBL/GenBank/DDBJ databases">
        <title>Rhodococcus indonesiensis sp. nov a new member of the Rhodococcus ruber lineage isolated from a sediment of neutral hot spring.</title>
        <authorList>
            <person name="Kusuma A.B."/>
            <person name="Fenylestari G."/>
            <person name="Ammar F."/>
            <person name="Nouioui I."/>
            <person name="Goodfellow M."/>
        </authorList>
    </citation>
    <scope>NUCLEOTIDE SEQUENCE [LARGE SCALE GENOMIC DNA]</scope>
    <source>
        <strain evidence="1 2">CSLK01-03</strain>
    </source>
</reference>
<keyword evidence="2" id="KW-1185">Reference proteome</keyword>
<evidence type="ECO:0000313" key="1">
    <source>
        <dbReference type="EMBL" id="MDM7489903.1"/>
    </source>
</evidence>
<accession>A0ABT7RQH2</accession>
<dbReference type="Proteomes" id="UP001233164">
    <property type="component" value="Unassembled WGS sequence"/>
</dbReference>
<proteinExistence type="predicted"/>
<comment type="caution">
    <text evidence="1">The sequence shown here is derived from an EMBL/GenBank/DDBJ whole genome shotgun (WGS) entry which is preliminary data.</text>
</comment>